<sequence length="666" mass="73088">MDVLNLFRKNSKAEKFTAELTPTPSAGLKVDDFVKNRKNPTPGNVGVCLSGGGSRALSSAMGQLRALKTLSNGHGDLLSQTKAISTVSGGSWLGVTYAYLTDPAVTDDDYLNTYVDDPGQLVPTKTTGHQLSETLDELPAGNAGENITSNFSVIDIALQAFWLYKFHGTPAHMLWQTVIADNILKPYGLYTPGEAEAPTTYFTFNESTIEQIKSFPYQNATFGDLTGHQLSQDDGRVERPFLICNTAMFVNDARPDLVVSSKGFKFLAPVQCTPFYTGIIGKPGGTDANGKKPGGGGVTSFSFNSELIDIGVGDEKNLVGISENRPFSLLDIVGSSSAAFAETLENIFKTWEADFDQYLKAVEERGDAAEKFLGDHLLDSESDSLKDFISQIKSTKAATKTRREFQKEVTKLGFTHTALKADMKEIGIKNIIPQYYYWPVTDAKPETDIKATRFADGGSLENTGVAAMLSYQDIDNVIAFVNTPTPLEPINDESHILVDETTLEITTNIKVDSQIPPLFGYQPFDSDSGTYQLYQGDSKPSSPEYANSKVFPAKKFAELLTGLWGATGNGEDKPATFKQTMDVVENQWFGVKTRDNINVVWVYTNWVEQWVSQLSDDVKALLPDDFPYYGTLNTELTPTEINLLANLTAWCVADKSHCDVFVDLYQ</sequence>
<dbReference type="PANTHER" id="PTHR10728:SF40">
    <property type="entry name" value="PATATIN FAMILY PROTEIN"/>
    <property type="match status" value="1"/>
</dbReference>
<dbReference type="PANTHER" id="PTHR10728">
    <property type="entry name" value="CYTOSOLIC PHOSPHOLIPASE A2"/>
    <property type="match status" value="1"/>
</dbReference>
<dbReference type="GO" id="GO:0005829">
    <property type="term" value="C:cytosol"/>
    <property type="evidence" value="ECO:0007669"/>
    <property type="project" value="TreeGrafter"/>
</dbReference>
<comment type="caution">
    <text evidence="1">The sequence shown here is derived from an EMBL/GenBank/DDBJ whole genome shotgun (WGS) entry which is preliminary data.</text>
</comment>
<dbReference type="Gene3D" id="3.40.1090.10">
    <property type="entry name" value="Cytosolic phospholipase A2 catalytic domain"/>
    <property type="match status" value="1"/>
</dbReference>
<evidence type="ECO:0000313" key="1">
    <source>
        <dbReference type="EMBL" id="TQV88004.1"/>
    </source>
</evidence>
<dbReference type="AlphaFoldDB" id="A0A545UEW2"/>
<keyword evidence="2" id="KW-1185">Reference proteome</keyword>
<gene>
    <name evidence="1" type="ORF">FLL46_09330</name>
</gene>
<dbReference type="EMBL" id="VIKS01000005">
    <property type="protein sequence ID" value="TQV88004.1"/>
    <property type="molecule type" value="Genomic_DNA"/>
</dbReference>
<proteinExistence type="predicted"/>
<dbReference type="Proteomes" id="UP000315439">
    <property type="component" value="Unassembled WGS sequence"/>
</dbReference>
<dbReference type="OrthoDB" id="8480005at2"/>
<dbReference type="RefSeq" id="WP_142893245.1">
    <property type="nucleotide sequence ID" value="NZ_ML660163.1"/>
</dbReference>
<dbReference type="GO" id="GO:0004623">
    <property type="term" value="F:phospholipase A2 activity"/>
    <property type="evidence" value="ECO:0007669"/>
    <property type="project" value="TreeGrafter"/>
</dbReference>
<dbReference type="GO" id="GO:0046475">
    <property type="term" value="P:glycerophospholipid catabolic process"/>
    <property type="evidence" value="ECO:0007669"/>
    <property type="project" value="TreeGrafter"/>
</dbReference>
<accession>A0A545UEW2</accession>
<dbReference type="SUPFAM" id="SSF52151">
    <property type="entry name" value="FabD/lysophospholipase-like"/>
    <property type="match status" value="1"/>
</dbReference>
<name>A0A545UEW2_9GAMM</name>
<dbReference type="InterPro" id="IPR016035">
    <property type="entry name" value="Acyl_Trfase/lysoPLipase"/>
</dbReference>
<evidence type="ECO:0000313" key="2">
    <source>
        <dbReference type="Proteomes" id="UP000315439"/>
    </source>
</evidence>
<reference evidence="1 2" key="1">
    <citation type="submission" date="2019-07" db="EMBL/GenBank/DDBJ databases">
        <title>Draft genome for Aliikangiella sp. M105.</title>
        <authorList>
            <person name="Wang G."/>
        </authorList>
    </citation>
    <scope>NUCLEOTIDE SEQUENCE [LARGE SCALE GENOMIC DNA]</scope>
    <source>
        <strain evidence="1 2">M105</strain>
    </source>
</reference>
<protein>
    <submittedName>
        <fullName evidence="1">Uncharacterized protein</fullName>
    </submittedName>
</protein>
<organism evidence="1 2">
    <name type="scientific">Aliikangiella coralliicola</name>
    <dbReference type="NCBI Taxonomy" id="2592383"/>
    <lineage>
        <taxon>Bacteria</taxon>
        <taxon>Pseudomonadati</taxon>
        <taxon>Pseudomonadota</taxon>
        <taxon>Gammaproteobacteria</taxon>
        <taxon>Oceanospirillales</taxon>
        <taxon>Pleioneaceae</taxon>
        <taxon>Aliikangiella</taxon>
    </lineage>
</organism>